<accession>A0A4R6SJE2</accession>
<reference evidence="1 2" key="1">
    <citation type="submission" date="2019-03" db="EMBL/GenBank/DDBJ databases">
        <title>Genomic Encyclopedia of Type Strains, Phase IV (KMG-IV): sequencing the most valuable type-strain genomes for metagenomic binning, comparative biology and taxonomic classification.</title>
        <authorList>
            <person name="Goeker M."/>
        </authorList>
    </citation>
    <scope>NUCLEOTIDE SEQUENCE [LARGE SCALE GENOMIC DNA]</scope>
    <source>
        <strain evidence="1 2">DSM 45361</strain>
    </source>
</reference>
<dbReference type="AlphaFoldDB" id="A0A4R6SJE2"/>
<dbReference type="Proteomes" id="UP000295444">
    <property type="component" value="Unassembled WGS sequence"/>
</dbReference>
<comment type="caution">
    <text evidence="1">The sequence shown here is derived from an EMBL/GenBank/DDBJ whole genome shotgun (WGS) entry which is preliminary data.</text>
</comment>
<protein>
    <submittedName>
        <fullName evidence="1">Uncharacterized protein</fullName>
    </submittedName>
</protein>
<sequence length="236" mass="26265">MISPGRSHLVKDPIWVEPNVISVKSASRNKAAVVRPTPKPVIAPYITKWSSEVDPPGTVIEVGGGIGYADEKPNDRDRHGVLWARAAQRPGEGRPLFARVHPFRQRRAMRMLLCGVCGGPADRDEDGVLWLLTDHRDDWPDWPARMAAVEPPVCRPCVHLSVRLCPALRRGAVAVRARRYPITAVRGARYTGGQRPRAVEDATVFLDDPRIRWVKAVNLARTLQDCTVIEVDDVRA</sequence>
<gene>
    <name evidence="1" type="ORF">EV186_101100</name>
</gene>
<evidence type="ECO:0000313" key="2">
    <source>
        <dbReference type="Proteomes" id="UP000295444"/>
    </source>
</evidence>
<proteinExistence type="predicted"/>
<name>A0A4R6SJE2_LABRH</name>
<keyword evidence="2" id="KW-1185">Reference proteome</keyword>
<evidence type="ECO:0000313" key="1">
    <source>
        <dbReference type="EMBL" id="TDQ04159.1"/>
    </source>
</evidence>
<organism evidence="1 2">
    <name type="scientific">Labedaea rhizosphaerae</name>
    <dbReference type="NCBI Taxonomy" id="598644"/>
    <lineage>
        <taxon>Bacteria</taxon>
        <taxon>Bacillati</taxon>
        <taxon>Actinomycetota</taxon>
        <taxon>Actinomycetes</taxon>
        <taxon>Pseudonocardiales</taxon>
        <taxon>Pseudonocardiaceae</taxon>
        <taxon>Labedaea</taxon>
    </lineage>
</organism>
<dbReference type="EMBL" id="SNXZ01000001">
    <property type="protein sequence ID" value="TDQ04159.1"/>
    <property type="molecule type" value="Genomic_DNA"/>
</dbReference>